<dbReference type="AlphaFoldDB" id="A0A9P6EBT3"/>
<gene>
    <name evidence="2" type="ORF">CPB83DRAFT_857702</name>
</gene>
<accession>A0A9P6EBT3</accession>
<dbReference type="EMBL" id="MU157870">
    <property type="protein sequence ID" value="KAF9526541.1"/>
    <property type="molecule type" value="Genomic_DNA"/>
</dbReference>
<feature type="signal peptide" evidence="1">
    <location>
        <begin position="1"/>
        <end position="17"/>
    </location>
</feature>
<keyword evidence="1" id="KW-0732">Signal</keyword>
<dbReference type="PANTHER" id="PTHR35204">
    <property type="entry name" value="YALI0A21131P"/>
    <property type="match status" value="1"/>
</dbReference>
<proteinExistence type="predicted"/>
<sequence>MCWKTNFTSTIFSACFALPLIVSAPGDSQAPLRSISSDWIAGKTSQDNWDLALGPDVNSTSQWIFDTVNSLLKLWPNTRLRNGHNIVPGILPVGTLLYHGTSSRQVPTTSDWTAIDPEHSYLFCRDMTGGGKGCWHLTLAVTHPLKVCISMGAVRPKCGEVLWTAKIFSLGEAFNPIKHMTNETESLIRALGRRVVISID</sequence>
<evidence type="ECO:0000256" key="1">
    <source>
        <dbReference type="SAM" id="SignalP"/>
    </source>
</evidence>
<name>A0A9P6EBT3_9AGAR</name>
<dbReference type="OrthoDB" id="10261782at2759"/>
<evidence type="ECO:0000313" key="2">
    <source>
        <dbReference type="EMBL" id="KAF9526541.1"/>
    </source>
</evidence>
<dbReference type="Proteomes" id="UP000807306">
    <property type="component" value="Unassembled WGS sequence"/>
</dbReference>
<dbReference type="InterPro" id="IPR038921">
    <property type="entry name" value="YOR389W-like"/>
</dbReference>
<dbReference type="PANTHER" id="PTHR35204:SF1">
    <property type="entry name" value="ENTEROTOXIN"/>
    <property type="match status" value="1"/>
</dbReference>
<reference evidence="2" key="1">
    <citation type="submission" date="2020-11" db="EMBL/GenBank/DDBJ databases">
        <authorList>
            <consortium name="DOE Joint Genome Institute"/>
            <person name="Ahrendt S."/>
            <person name="Riley R."/>
            <person name="Andreopoulos W."/>
            <person name="Labutti K."/>
            <person name="Pangilinan J."/>
            <person name="Ruiz-Duenas F.J."/>
            <person name="Barrasa J.M."/>
            <person name="Sanchez-Garcia M."/>
            <person name="Camarero S."/>
            <person name="Miyauchi S."/>
            <person name="Serrano A."/>
            <person name="Linde D."/>
            <person name="Babiker R."/>
            <person name="Drula E."/>
            <person name="Ayuso-Fernandez I."/>
            <person name="Pacheco R."/>
            <person name="Padilla G."/>
            <person name="Ferreira P."/>
            <person name="Barriuso J."/>
            <person name="Kellner H."/>
            <person name="Castanera R."/>
            <person name="Alfaro M."/>
            <person name="Ramirez L."/>
            <person name="Pisabarro A.G."/>
            <person name="Kuo A."/>
            <person name="Tritt A."/>
            <person name="Lipzen A."/>
            <person name="He G."/>
            <person name="Yan M."/>
            <person name="Ng V."/>
            <person name="Cullen D."/>
            <person name="Martin F."/>
            <person name="Rosso M.-N."/>
            <person name="Henrissat B."/>
            <person name="Hibbett D."/>
            <person name="Martinez A.T."/>
            <person name="Grigoriev I.V."/>
        </authorList>
    </citation>
    <scope>NUCLEOTIDE SEQUENCE</scope>
    <source>
        <strain evidence="2">CBS 506.95</strain>
    </source>
</reference>
<organism evidence="2 3">
    <name type="scientific">Crepidotus variabilis</name>
    <dbReference type="NCBI Taxonomy" id="179855"/>
    <lineage>
        <taxon>Eukaryota</taxon>
        <taxon>Fungi</taxon>
        <taxon>Dikarya</taxon>
        <taxon>Basidiomycota</taxon>
        <taxon>Agaricomycotina</taxon>
        <taxon>Agaricomycetes</taxon>
        <taxon>Agaricomycetidae</taxon>
        <taxon>Agaricales</taxon>
        <taxon>Agaricineae</taxon>
        <taxon>Crepidotaceae</taxon>
        <taxon>Crepidotus</taxon>
    </lineage>
</organism>
<feature type="chain" id="PRO_5040367186" evidence="1">
    <location>
        <begin position="18"/>
        <end position="200"/>
    </location>
</feature>
<dbReference type="PROSITE" id="PS51257">
    <property type="entry name" value="PROKAR_LIPOPROTEIN"/>
    <property type="match status" value="1"/>
</dbReference>
<keyword evidence="3" id="KW-1185">Reference proteome</keyword>
<protein>
    <submittedName>
        <fullName evidence="2">Uncharacterized protein</fullName>
    </submittedName>
</protein>
<evidence type="ECO:0000313" key="3">
    <source>
        <dbReference type="Proteomes" id="UP000807306"/>
    </source>
</evidence>
<comment type="caution">
    <text evidence="2">The sequence shown here is derived from an EMBL/GenBank/DDBJ whole genome shotgun (WGS) entry which is preliminary data.</text>
</comment>